<reference evidence="1" key="1">
    <citation type="submission" date="2025-08" db="UniProtKB">
        <authorList>
            <consortium name="Ensembl"/>
        </authorList>
    </citation>
    <scope>IDENTIFICATION</scope>
</reference>
<protein>
    <submittedName>
        <fullName evidence="1">Uncharacterized protein</fullName>
    </submittedName>
</protein>
<dbReference type="AlphaFoldDB" id="A0A8C9MY21"/>
<proteinExistence type="predicted"/>
<keyword evidence="2" id="KW-1185">Reference proteome</keyword>
<name>A0A8C9MY21_SERCA</name>
<reference evidence="1" key="2">
    <citation type="submission" date="2025-09" db="UniProtKB">
        <authorList>
            <consortium name="Ensembl"/>
        </authorList>
    </citation>
    <scope>IDENTIFICATION</scope>
</reference>
<organism evidence="1 2">
    <name type="scientific">Serinus canaria</name>
    <name type="common">Island canary</name>
    <name type="synonym">Fringilla canaria</name>
    <dbReference type="NCBI Taxonomy" id="9135"/>
    <lineage>
        <taxon>Eukaryota</taxon>
        <taxon>Metazoa</taxon>
        <taxon>Chordata</taxon>
        <taxon>Craniata</taxon>
        <taxon>Vertebrata</taxon>
        <taxon>Euteleostomi</taxon>
        <taxon>Archelosauria</taxon>
        <taxon>Archosauria</taxon>
        <taxon>Dinosauria</taxon>
        <taxon>Saurischia</taxon>
        <taxon>Theropoda</taxon>
        <taxon>Coelurosauria</taxon>
        <taxon>Aves</taxon>
        <taxon>Neognathae</taxon>
        <taxon>Neoaves</taxon>
        <taxon>Telluraves</taxon>
        <taxon>Australaves</taxon>
        <taxon>Passeriformes</taxon>
        <taxon>Passeroidea</taxon>
        <taxon>Fringillidae</taxon>
        <taxon>Carduelinae</taxon>
        <taxon>Serinus</taxon>
    </lineage>
</organism>
<dbReference type="Ensembl" id="ENSSCAT00000011463.1">
    <property type="protein sequence ID" value="ENSSCAP00000010137.1"/>
    <property type="gene ID" value="ENSSCAG00000007696.1"/>
</dbReference>
<dbReference type="GeneTree" id="ENSGT00400000024746"/>
<dbReference type="Proteomes" id="UP000694409">
    <property type="component" value="Unassembled WGS sequence"/>
</dbReference>
<sequence>MTPTATVCLMSRTAKRPKSKNMFHDFCLCCLTPRPICTVAATRWNKWASAALEPDRDRGMTLVQGFSPCTSKILVPLQFQVTAFISVSQNTLHPDTRNRGVSFPETNINVRCLTERRIIREALNTHGFSRDHINDGSISRFQEFGAILQLLARTTINLLLKLSKFARNVSGMAIQHRGIASSFHGRVILAVTSNITTANILHRHVLNIEANVVTRQSFAQGFVVHLNRFNFSCYIDWGKCNHHAWLQNTCFHTANRYSTNA</sequence>
<evidence type="ECO:0000313" key="1">
    <source>
        <dbReference type="Ensembl" id="ENSSCAP00000010137.1"/>
    </source>
</evidence>
<accession>A0A8C9MY21</accession>
<evidence type="ECO:0000313" key="2">
    <source>
        <dbReference type="Proteomes" id="UP000694409"/>
    </source>
</evidence>